<dbReference type="Proteomes" id="UP000189627">
    <property type="component" value="Chromosome 1"/>
</dbReference>
<evidence type="ECO:0000313" key="1">
    <source>
        <dbReference type="EMBL" id="AQV93190.1"/>
    </source>
</evidence>
<name>A0A1U9UKS4_CUPNE</name>
<protein>
    <submittedName>
        <fullName evidence="1">Uncharacterized protein</fullName>
    </submittedName>
</protein>
<dbReference type="EMBL" id="CP017757">
    <property type="protein sequence ID" value="AQV93190.1"/>
    <property type="molecule type" value="Genomic_DNA"/>
</dbReference>
<sequence>MQEEKPMTTACLGFFFLYAMARDTKLRGYVLQNLLHIEYRTLACATREEATSREYELKRTGRYLFHS</sequence>
<dbReference type="KEGG" id="cuh:BJN34_04670"/>
<evidence type="ECO:0000313" key="2">
    <source>
        <dbReference type="Proteomes" id="UP000189627"/>
    </source>
</evidence>
<proteinExistence type="predicted"/>
<accession>A0A1U9UKS4</accession>
<gene>
    <name evidence="1" type="ORF">BJN34_04670</name>
</gene>
<organism evidence="1 2">
    <name type="scientific">Cupriavidus necator</name>
    <name type="common">Alcaligenes eutrophus</name>
    <name type="synonym">Ralstonia eutropha</name>
    <dbReference type="NCBI Taxonomy" id="106590"/>
    <lineage>
        <taxon>Bacteria</taxon>
        <taxon>Pseudomonadati</taxon>
        <taxon>Pseudomonadota</taxon>
        <taxon>Betaproteobacteria</taxon>
        <taxon>Burkholderiales</taxon>
        <taxon>Burkholderiaceae</taxon>
        <taxon>Cupriavidus</taxon>
    </lineage>
</organism>
<dbReference type="AlphaFoldDB" id="A0A1U9UKS4"/>
<reference evidence="2" key="1">
    <citation type="submission" date="2017-02" db="EMBL/GenBank/DDBJ databases">
        <title>Complete genome sequence of Cupriavidus necator strain NH9, a 3-chlorobenzoate degrader.</title>
        <authorList>
            <person name="Moriuchi R."/>
            <person name="Dohra H."/>
            <person name="Ogawa N."/>
        </authorList>
    </citation>
    <scope>NUCLEOTIDE SEQUENCE [LARGE SCALE GENOMIC DNA]</scope>
    <source>
        <strain evidence="2">NH9</strain>
    </source>
</reference>